<dbReference type="Gene3D" id="1.10.750.20">
    <property type="entry name" value="SOCS box"/>
    <property type="match status" value="1"/>
</dbReference>
<dbReference type="GO" id="GO:0006511">
    <property type="term" value="P:ubiquitin-dependent protein catabolic process"/>
    <property type="evidence" value="ECO:0007669"/>
    <property type="project" value="TreeGrafter"/>
</dbReference>
<evidence type="ECO:0000256" key="5">
    <source>
        <dbReference type="ARBA" id="ARBA00022786"/>
    </source>
</evidence>
<dbReference type="SUPFAM" id="SSF48403">
    <property type="entry name" value="Ankyrin repeat"/>
    <property type="match status" value="1"/>
</dbReference>
<dbReference type="Pfam" id="PF07525">
    <property type="entry name" value="SOCS_box"/>
    <property type="match status" value="1"/>
</dbReference>
<evidence type="ECO:0000256" key="6">
    <source>
        <dbReference type="ARBA" id="ARBA00023043"/>
    </source>
</evidence>
<accession>A0A8T2PAB0</accession>
<dbReference type="InterPro" id="IPR036770">
    <property type="entry name" value="Ankyrin_rpt-contain_sf"/>
</dbReference>
<dbReference type="Pfam" id="PF12796">
    <property type="entry name" value="Ank_2"/>
    <property type="match status" value="1"/>
</dbReference>
<evidence type="ECO:0000313" key="10">
    <source>
        <dbReference type="EMBL" id="KAG9349159.1"/>
    </source>
</evidence>
<dbReference type="OrthoDB" id="4735278at2759"/>
<feature type="repeat" description="ANK" evidence="8">
    <location>
        <begin position="159"/>
        <end position="191"/>
    </location>
</feature>
<dbReference type="SUPFAM" id="SSF158235">
    <property type="entry name" value="SOCS box-like"/>
    <property type="match status" value="1"/>
</dbReference>
<keyword evidence="5" id="KW-0833">Ubl conjugation pathway</keyword>
<dbReference type="GO" id="GO:0000151">
    <property type="term" value="C:ubiquitin ligase complex"/>
    <property type="evidence" value="ECO:0007669"/>
    <property type="project" value="TreeGrafter"/>
</dbReference>
<evidence type="ECO:0000256" key="2">
    <source>
        <dbReference type="ARBA" id="ARBA00005949"/>
    </source>
</evidence>
<dbReference type="InterPro" id="IPR036036">
    <property type="entry name" value="SOCS_box-like_dom_sf"/>
</dbReference>
<reference evidence="10" key="1">
    <citation type="thesis" date="2021" institute="BYU ScholarsArchive" country="Provo, UT, USA">
        <title>Applications of and Algorithms for Genome Assembly and Genomic Analyses with an Emphasis on Marine Teleosts.</title>
        <authorList>
            <person name="Pickett B.D."/>
        </authorList>
    </citation>
    <scope>NUCLEOTIDE SEQUENCE</scope>
    <source>
        <strain evidence="10">HI-2016</strain>
    </source>
</reference>
<organism evidence="10 11">
    <name type="scientific">Albula glossodonta</name>
    <name type="common">roundjaw bonefish</name>
    <dbReference type="NCBI Taxonomy" id="121402"/>
    <lineage>
        <taxon>Eukaryota</taxon>
        <taxon>Metazoa</taxon>
        <taxon>Chordata</taxon>
        <taxon>Craniata</taxon>
        <taxon>Vertebrata</taxon>
        <taxon>Euteleostomi</taxon>
        <taxon>Actinopterygii</taxon>
        <taxon>Neopterygii</taxon>
        <taxon>Teleostei</taxon>
        <taxon>Albuliformes</taxon>
        <taxon>Albulidae</taxon>
        <taxon>Albula</taxon>
    </lineage>
</organism>
<dbReference type="PANTHER" id="PTHR24173:SF27">
    <property type="entry name" value="ANKYRIN REPEAT AND SOCS BOX PROTEIN 1"/>
    <property type="match status" value="1"/>
</dbReference>
<proteinExistence type="inferred from homology"/>
<feature type="domain" description="SOCS box" evidence="9">
    <location>
        <begin position="300"/>
        <end position="352"/>
    </location>
</feature>
<dbReference type="Pfam" id="PF13606">
    <property type="entry name" value="Ank_3"/>
    <property type="match status" value="1"/>
</dbReference>
<comment type="caution">
    <text evidence="10">The sequence shown here is derived from an EMBL/GenBank/DDBJ whole genome shotgun (WGS) entry which is preliminary data.</text>
</comment>
<dbReference type="InterPro" id="IPR001496">
    <property type="entry name" value="SOCS_box"/>
</dbReference>
<evidence type="ECO:0000256" key="7">
    <source>
        <dbReference type="ARBA" id="ARBA00072967"/>
    </source>
</evidence>
<protein>
    <recommendedName>
        <fullName evidence="7">Ankyrin repeat and SOCS box protein 1</fullName>
    </recommendedName>
</protein>
<keyword evidence="3" id="KW-0217">Developmental protein</keyword>
<dbReference type="SMART" id="SM00248">
    <property type="entry name" value="ANK"/>
    <property type="match status" value="6"/>
</dbReference>
<evidence type="ECO:0000259" key="9">
    <source>
        <dbReference type="PROSITE" id="PS50225"/>
    </source>
</evidence>
<dbReference type="InterPro" id="IPR002110">
    <property type="entry name" value="Ankyrin_rpt"/>
</dbReference>
<dbReference type="SMART" id="SM00969">
    <property type="entry name" value="SOCS_box"/>
    <property type="match status" value="1"/>
</dbReference>
<name>A0A8T2PAB0_9TELE</name>
<sequence length="352" mass="38696">MADGGDDGDVDDPPNIPYPLVTVSDLPGSTAAGRNLKEWLQEQFCDNPLEQCEDMRLHNAAYVGDLDTLKSLLKEDSFKKRINEKSVWCCGWLPCTPLRIAATAGHGDCVDFLIGQGAEVDLVDVKGQTALYVAVVNGHLDCVGILLEAGANPNGSRHHRSTPVYHAARVGRVDILRELIRFNADVNVDHQLMSSPLFSARTLSTLVVCPLYISAAYHHLPCFRLLLQAGANPDYNYTGPVSPEALGRGLASCLLDAVLRHGCEPAFVSLLLEHGANPNLVQWEVPDPDSAGRVRVNPEALRIFQESRRCPRRLTDLCRIIIRRTLGKQRLAHIPSLPLPDAIKLFLLHENC</sequence>
<gene>
    <name evidence="10" type="ORF">JZ751_029482</name>
</gene>
<dbReference type="Pfam" id="PF00023">
    <property type="entry name" value="Ank"/>
    <property type="match status" value="1"/>
</dbReference>
<dbReference type="Proteomes" id="UP000824540">
    <property type="component" value="Unassembled WGS sequence"/>
</dbReference>
<dbReference type="PROSITE" id="PS50297">
    <property type="entry name" value="ANK_REP_REGION"/>
    <property type="match status" value="3"/>
</dbReference>
<keyword evidence="11" id="KW-1185">Reference proteome</keyword>
<keyword evidence="4" id="KW-0677">Repeat</keyword>
<evidence type="ECO:0000256" key="3">
    <source>
        <dbReference type="ARBA" id="ARBA00022473"/>
    </source>
</evidence>
<keyword evidence="6 8" id="KW-0040">ANK repeat</keyword>
<dbReference type="GO" id="GO:0035556">
    <property type="term" value="P:intracellular signal transduction"/>
    <property type="evidence" value="ECO:0007669"/>
    <property type="project" value="InterPro"/>
</dbReference>
<dbReference type="EMBL" id="JAFBMS010000010">
    <property type="protein sequence ID" value="KAG9349159.1"/>
    <property type="molecule type" value="Genomic_DNA"/>
</dbReference>
<dbReference type="PROSITE" id="PS50225">
    <property type="entry name" value="SOCS"/>
    <property type="match status" value="1"/>
</dbReference>
<dbReference type="FunFam" id="1.10.750.20:FF:000001">
    <property type="entry name" value="Ankyrin repeat and SOCS box containing 1"/>
    <property type="match status" value="1"/>
</dbReference>
<dbReference type="GO" id="GO:0016567">
    <property type="term" value="P:protein ubiquitination"/>
    <property type="evidence" value="ECO:0007669"/>
    <property type="project" value="TreeGrafter"/>
</dbReference>
<comment type="pathway">
    <text evidence="1">Protein modification; protein ubiquitination.</text>
</comment>
<dbReference type="PANTHER" id="PTHR24173">
    <property type="entry name" value="ANKYRIN REPEAT CONTAINING"/>
    <property type="match status" value="1"/>
</dbReference>
<feature type="repeat" description="ANK" evidence="8">
    <location>
        <begin position="126"/>
        <end position="158"/>
    </location>
</feature>
<evidence type="ECO:0000256" key="8">
    <source>
        <dbReference type="PROSITE-ProRule" id="PRU00023"/>
    </source>
</evidence>
<feature type="repeat" description="ANK" evidence="8">
    <location>
        <begin position="96"/>
        <end position="125"/>
    </location>
</feature>
<dbReference type="PROSITE" id="PS50088">
    <property type="entry name" value="ANK_REPEAT"/>
    <property type="match status" value="3"/>
</dbReference>
<dbReference type="PRINTS" id="PR01415">
    <property type="entry name" value="ANKYRIN"/>
</dbReference>
<evidence type="ECO:0000256" key="4">
    <source>
        <dbReference type="ARBA" id="ARBA00022737"/>
    </source>
</evidence>
<evidence type="ECO:0000256" key="1">
    <source>
        <dbReference type="ARBA" id="ARBA00004906"/>
    </source>
</evidence>
<evidence type="ECO:0000313" key="11">
    <source>
        <dbReference type="Proteomes" id="UP000824540"/>
    </source>
</evidence>
<dbReference type="AlphaFoldDB" id="A0A8T2PAB0"/>
<comment type="similarity">
    <text evidence="2">Belongs to the ankyrin SOCS box (ASB) family.</text>
</comment>
<dbReference type="Gene3D" id="1.25.40.20">
    <property type="entry name" value="Ankyrin repeat-containing domain"/>
    <property type="match status" value="1"/>
</dbReference>
<dbReference type="FunFam" id="1.25.40.20:FF:000119">
    <property type="entry name" value="Ankyrin repeat and SOCS box containing 1"/>
    <property type="match status" value="1"/>
</dbReference>